<accession>A0ABQ6NUB8</accession>
<protein>
    <recommendedName>
        <fullName evidence="1">Xylose isomerase-like TIM barrel domain-containing protein</fullName>
    </recommendedName>
</protein>
<dbReference type="PANTHER" id="PTHR12110">
    <property type="entry name" value="HYDROXYPYRUVATE ISOMERASE"/>
    <property type="match status" value="1"/>
</dbReference>
<feature type="domain" description="Xylose isomerase-like TIM barrel" evidence="1">
    <location>
        <begin position="48"/>
        <end position="252"/>
    </location>
</feature>
<organism evidence="2 3">
    <name type="scientific">Paenibacillus glycanilyticus</name>
    <dbReference type="NCBI Taxonomy" id="126569"/>
    <lineage>
        <taxon>Bacteria</taxon>
        <taxon>Bacillati</taxon>
        <taxon>Bacillota</taxon>
        <taxon>Bacilli</taxon>
        <taxon>Bacillales</taxon>
        <taxon>Paenibacillaceae</taxon>
        <taxon>Paenibacillus</taxon>
    </lineage>
</organism>
<gene>
    <name evidence="2" type="ORF">PghCCS26_53030</name>
</gene>
<evidence type="ECO:0000313" key="3">
    <source>
        <dbReference type="Proteomes" id="UP001285921"/>
    </source>
</evidence>
<dbReference type="EMBL" id="BTCL01000026">
    <property type="protein sequence ID" value="GMK48173.1"/>
    <property type="molecule type" value="Genomic_DNA"/>
</dbReference>
<dbReference type="PANTHER" id="PTHR12110:SF53">
    <property type="entry name" value="BLR5974 PROTEIN"/>
    <property type="match status" value="1"/>
</dbReference>
<dbReference type="Pfam" id="PF01261">
    <property type="entry name" value="AP_endonuc_2"/>
    <property type="match status" value="1"/>
</dbReference>
<comment type="caution">
    <text evidence="2">The sequence shown here is derived from an EMBL/GenBank/DDBJ whole genome shotgun (WGS) entry which is preliminary data.</text>
</comment>
<evidence type="ECO:0000259" key="1">
    <source>
        <dbReference type="Pfam" id="PF01261"/>
    </source>
</evidence>
<dbReference type="Proteomes" id="UP001285921">
    <property type="component" value="Unassembled WGS sequence"/>
</dbReference>
<evidence type="ECO:0000313" key="2">
    <source>
        <dbReference type="EMBL" id="GMK48173.1"/>
    </source>
</evidence>
<dbReference type="Gene3D" id="3.20.20.150">
    <property type="entry name" value="Divalent-metal-dependent TIM barrel enzymes"/>
    <property type="match status" value="1"/>
</dbReference>
<name>A0ABQ6NUB8_9BACL</name>
<dbReference type="SUPFAM" id="SSF51658">
    <property type="entry name" value="Xylose isomerase-like"/>
    <property type="match status" value="1"/>
</dbReference>
<dbReference type="InterPro" id="IPR013022">
    <property type="entry name" value="Xyl_isomerase-like_TIM-brl"/>
</dbReference>
<proteinExistence type="predicted"/>
<dbReference type="RefSeq" id="WP_317981903.1">
    <property type="nucleotide sequence ID" value="NZ_BTCL01000026.1"/>
</dbReference>
<keyword evidence="3" id="KW-1185">Reference proteome</keyword>
<dbReference type="InterPro" id="IPR036237">
    <property type="entry name" value="Xyl_isomerase-like_sf"/>
</dbReference>
<dbReference type="InterPro" id="IPR050312">
    <property type="entry name" value="IolE/XylAMocC-like"/>
</dbReference>
<sequence length="277" mass="30326">MSYLSLSTWSLHRNLGPLRWTVWNEETGNHDTAVQEQPLLHSLLELPAEAANRGYQAVEVCHFHFPSTEPDYLAQVKQAFASAGMSFDTLLLDYGDITSSDPARVEADMAYIRQWIEAASLSGAKQIRVVAGEAPPTDNEAISLSAARLAELSEYGNSLGVKVITENFKALTSTGASSMKLLDQWGEHAATITDFGNFKGQLKYEEIALTTPLSVSVHVKPQYDADGIPDEAELRRCLDTVASTGFNGAYVLIYDGPGDMWEGMERVKKIVSSYLAS</sequence>
<reference evidence="2 3" key="1">
    <citation type="submission" date="2023-05" db="EMBL/GenBank/DDBJ databases">
        <title>Draft genome of Paenibacillus sp. CCS26.</title>
        <authorList>
            <person name="Akita H."/>
            <person name="Shinto Y."/>
            <person name="Kimura Z."/>
        </authorList>
    </citation>
    <scope>NUCLEOTIDE SEQUENCE [LARGE SCALE GENOMIC DNA]</scope>
    <source>
        <strain evidence="2 3">CCS26</strain>
    </source>
</reference>